<dbReference type="Pfam" id="PF00934">
    <property type="entry name" value="PE"/>
    <property type="match status" value="1"/>
</dbReference>
<feature type="domain" description="PE" evidence="1">
    <location>
        <begin position="4"/>
        <end position="94"/>
    </location>
</feature>
<comment type="caution">
    <text evidence="2">The sequence shown here is derived from an EMBL/GenBank/DDBJ whole genome shotgun (WGS) entry which is preliminary data.</text>
</comment>
<dbReference type="InterPro" id="IPR000084">
    <property type="entry name" value="PE-PGRS_N"/>
</dbReference>
<organism evidence="2 3">
    <name type="scientific">Mycobacterium kansasii</name>
    <dbReference type="NCBI Taxonomy" id="1768"/>
    <lineage>
        <taxon>Bacteria</taxon>
        <taxon>Bacillati</taxon>
        <taxon>Actinomycetota</taxon>
        <taxon>Actinomycetes</taxon>
        <taxon>Mycobacteriales</taxon>
        <taxon>Mycobacteriaceae</taxon>
        <taxon>Mycobacterium</taxon>
    </lineage>
</organism>
<evidence type="ECO:0000313" key="2">
    <source>
        <dbReference type="EMBL" id="OOK69234.1"/>
    </source>
</evidence>
<name>A0A1V3WQJ1_MYCKA</name>
<dbReference type="EMBL" id="MVBM01000007">
    <property type="protein sequence ID" value="OOK69234.1"/>
    <property type="molecule type" value="Genomic_DNA"/>
</dbReference>
<accession>A0A1V3WQJ1</accession>
<dbReference type="Proteomes" id="UP000189229">
    <property type="component" value="Unassembled WGS sequence"/>
</dbReference>
<dbReference type="InterPro" id="IPR038332">
    <property type="entry name" value="PPE_sf"/>
</dbReference>
<dbReference type="FunFam" id="1.10.287.850:FF:000001">
    <property type="entry name" value="PE_PGRS39"/>
    <property type="match status" value="1"/>
</dbReference>
<dbReference type="AlphaFoldDB" id="A0A1V3WQJ1"/>
<dbReference type="Gene3D" id="1.10.287.850">
    <property type="entry name" value="HP0062-like domain"/>
    <property type="match status" value="1"/>
</dbReference>
<sequence>MSHLIAVPEIVAAAASDLENIGSSISVANAAAQWPTTAVLAAGADDVSAAIAALFSTHAQAYQTLSAQAAAFHAQFVRTLNAGAGSYAAAEAANASPLQPVVDAINAPTQALLGVR</sequence>
<proteinExistence type="predicted"/>
<reference evidence="2 3" key="1">
    <citation type="submission" date="2017-02" db="EMBL/GenBank/DDBJ databases">
        <title>Complete genome sequences of Mycobacterium kansasii strains isolated from rhesus macaques.</title>
        <authorList>
            <person name="Panda A."/>
            <person name="Nagaraj S."/>
            <person name="Zhao X."/>
            <person name="Tettelin H."/>
            <person name="Detolla L.J."/>
        </authorList>
    </citation>
    <scope>NUCLEOTIDE SEQUENCE [LARGE SCALE GENOMIC DNA]</scope>
    <source>
        <strain evidence="2 3">11-3813</strain>
    </source>
</reference>
<protein>
    <submittedName>
        <fullName evidence="2">PE family protein</fullName>
    </submittedName>
</protein>
<evidence type="ECO:0000259" key="1">
    <source>
        <dbReference type="Pfam" id="PF00934"/>
    </source>
</evidence>
<gene>
    <name evidence="2" type="ORF">BZL30_6854</name>
</gene>
<dbReference type="SUPFAM" id="SSF140459">
    <property type="entry name" value="PE/PPE dimer-like"/>
    <property type="match status" value="1"/>
</dbReference>
<evidence type="ECO:0000313" key="3">
    <source>
        <dbReference type="Proteomes" id="UP000189229"/>
    </source>
</evidence>